<comment type="caution">
    <text evidence="1">The sequence shown here is derived from an EMBL/GenBank/DDBJ whole genome shotgun (WGS) entry which is preliminary data.</text>
</comment>
<evidence type="ECO:0000313" key="1">
    <source>
        <dbReference type="EMBL" id="KAG9319022.1"/>
    </source>
</evidence>
<reference evidence="1" key="1">
    <citation type="submission" date="2021-07" db="EMBL/GenBank/DDBJ databases">
        <title>Draft genome of Mortierella alpina, strain LL118, isolated from an aspen leaf litter sample.</title>
        <authorList>
            <person name="Yang S."/>
            <person name="Vinatzer B.A."/>
        </authorList>
    </citation>
    <scope>NUCLEOTIDE SEQUENCE</scope>
    <source>
        <strain evidence="1">LL118</strain>
    </source>
</reference>
<dbReference type="Proteomes" id="UP000717515">
    <property type="component" value="Unassembled WGS sequence"/>
</dbReference>
<gene>
    <name evidence="1" type="ORF">KVV02_003339</name>
</gene>
<dbReference type="AlphaFoldDB" id="A0A9P7ZVX6"/>
<protein>
    <submittedName>
        <fullName evidence="1">Uncharacterized protein</fullName>
    </submittedName>
</protein>
<sequence length="47" mass="5081">MSKSCSNDLFADMPLGQQLELEDDDDASVILGSPEQQSLCSVSTFDL</sequence>
<accession>A0A9P7ZVX6</accession>
<dbReference type="EMBL" id="JAIFTL010001161">
    <property type="protein sequence ID" value="KAG9319022.1"/>
    <property type="molecule type" value="Genomic_DNA"/>
</dbReference>
<feature type="non-terminal residue" evidence="1">
    <location>
        <position position="1"/>
    </location>
</feature>
<proteinExistence type="predicted"/>
<evidence type="ECO:0000313" key="2">
    <source>
        <dbReference type="Proteomes" id="UP000717515"/>
    </source>
</evidence>
<name>A0A9P7ZVX6_MORAP</name>
<organism evidence="1 2">
    <name type="scientific">Mortierella alpina</name>
    <name type="common">Oleaginous fungus</name>
    <name type="synonym">Mortierella renispora</name>
    <dbReference type="NCBI Taxonomy" id="64518"/>
    <lineage>
        <taxon>Eukaryota</taxon>
        <taxon>Fungi</taxon>
        <taxon>Fungi incertae sedis</taxon>
        <taxon>Mucoromycota</taxon>
        <taxon>Mortierellomycotina</taxon>
        <taxon>Mortierellomycetes</taxon>
        <taxon>Mortierellales</taxon>
        <taxon>Mortierellaceae</taxon>
        <taxon>Mortierella</taxon>
    </lineage>
</organism>